<dbReference type="InterPro" id="IPR001757">
    <property type="entry name" value="P_typ_ATPase"/>
</dbReference>
<dbReference type="NCBIfam" id="TIGR01494">
    <property type="entry name" value="ATPase_P-type"/>
    <property type="match status" value="1"/>
</dbReference>
<dbReference type="GO" id="GO:0016887">
    <property type="term" value="F:ATP hydrolysis activity"/>
    <property type="evidence" value="ECO:0007669"/>
    <property type="project" value="InterPro"/>
</dbReference>
<dbReference type="PANTHER" id="PTHR43520">
    <property type="entry name" value="ATP7, ISOFORM B"/>
    <property type="match status" value="1"/>
</dbReference>
<comment type="caution">
    <text evidence="18">The sequence shown here is derived from an EMBL/GenBank/DDBJ whole genome shotgun (WGS) entry which is preliminary data.</text>
</comment>
<keyword evidence="5 15" id="KW-0812">Transmembrane</keyword>
<dbReference type="NCBIfam" id="TIGR01525">
    <property type="entry name" value="ATPase-IB_hvy"/>
    <property type="match status" value="1"/>
</dbReference>
<dbReference type="InterPro" id="IPR018303">
    <property type="entry name" value="ATPase_P-typ_P_site"/>
</dbReference>
<dbReference type="SFLD" id="SFLDF00027">
    <property type="entry name" value="p-type_atpase"/>
    <property type="match status" value="1"/>
</dbReference>
<feature type="transmembrane region" description="Helical" evidence="15">
    <location>
        <begin position="731"/>
        <end position="750"/>
    </location>
</feature>
<dbReference type="EC" id="7.2.2.8" evidence="3"/>
<evidence type="ECO:0000256" key="6">
    <source>
        <dbReference type="ARBA" id="ARBA00022723"/>
    </source>
</evidence>
<dbReference type="GO" id="GO:0055070">
    <property type="term" value="P:copper ion homeostasis"/>
    <property type="evidence" value="ECO:0007669"/>
    <property type="project" value="TreeGrafter"/>
</dbReference>
<dbReference type="SFLD" id="SFLDG00002">
    <property type="entry name" value="C1.7:_P-type_atpase_like"/>
    <property type="match status" value="1"/>
</dbReference>
<keyword evidence="7 15" id="KW-0547">Nucleotide-binding</keyword>
<dbReference type="SUPFAM" id="SSF81665">
    <property type="entry name" value="Calcium ATPase, transmembrane domain M"/>
    <property type="match status" value="1"/>
</dbReference>
<accession>A0A829GYE1</accession>
<dbReference type="Gene3D" id="3.40.50.1000">
    <property type="entry name" value="HAD superfamily/HAD-like"/>
    <property type="match status" value="1"/>
</dbReference>
<evidence type="ECO:0000256" key="5">
    <source>
        <dbReference type="ARBA" id="ARBA00022692"/>
    </source>
</evidence>
<dbReference type="RefSeq" id="WP_016372904.1">
    <property type="nucleotide sequence ID" value="NZ_ANKB01000011.1"/>
</dbReference>
<dbReference type="Pfam" id="PF00702">
    <property type="entry name" value="Hydrolase"/>
    <property type="match status" value="1"/>
</dbReference>
<feature type="transmembrane region" description="Helical" evidence="15">
    <location>
        <begin position="109"/>
        <end position="126"/>
    </location>
</feature>
<feature type="domain" description="P-type ATPase A" evidence="17">
    <location>
        <begin position="247"/>
        <end position="347"/>
    </location>
</feature>
<keyword evidence="4 15" id="KW-1003">Cell membrane</keyword>
<feature type="transmembrane region" description="Helical" evidence="15">
    <location>
        <begin position="363"/>
        <end position="383"/>
    </location>
</feature>
<feature type="region of interest" description="Disordered" evidence="16">
    <location>
        <begin position="1"/>
        <end position="35"/>
    </location>
</feature>
<keyword evidence="11 15" id="KW-1133">Transmembrane helix</keyword>
<protein>
    <recommendedName>
        <fullName evidence="3">P-type Cu(+) transporter</fullName>
        <ecNumber evidence="3">7.2.2.8</ecNumber>
    </recommendedName>
</protein>
<evidence type="ECO:0000256" key="13">
    <source>
        <dbReference type="ARBA" id="ARBA00023136"/>
    </source>
</evidence>
<dbReference type="Pfam" id="PF00122">
    <property type="entry name" value="E1-E2_ATPase"/>
    <property type="match status" value="1"/>
</dbReference>
<dbReference type="Gene3D" id="3.40.1110.10">
    <property type="entry name" value="Calcium-transporting ATPase, cytoplasmic domain N"/>
    <property type="match status" value="1"/>
</dbReference>
<dbReference type="InterPro" id="IPR008250">
    <property type="entry name" value="ATPase_P-typ_transduc_dom_A_sf"/>
</dbReference>
<dbReference type="EMBL" id="ANKB01000011">
    <property type="protein sequence ID" value="EPC66086.1"/>
    <property type="molecule type" value="Genomic_DNA"/>
</dbReference>
<reference evidence="18 19" key="1">
    <citation type="journal article" date="2013" name="PLoS ONE">
        <title>Lactobacillus paracasei comparative genomics: towards species pan-genome definition and exploitation of diversity.</title>
        <authorList>
            <person name="Smokvina T."/>
            <person name="Wels M."/>
            <person name="Polka J."/>
            <person name="Chervaux C."/>
            <person name="Brisse S."/>
            <person name="Boekhorst J."/>
            <person name="van Hylckama Vlieg J.E."/>
            <person name="Siezen R.J."/>
        </authorList>
    </citation>
    <scope>NUCLEOTIDE SEQUENCE [LARGE SCALE GENOMIC DNA]</scope>
    <source>
        <strain evidence="18 19">Lpl14</strain>
    </source>
</reference>
<dbReference type="InterPro" id="IPR027256">
    <property type="entry name" value="P-typ_ATPase_IB"/>
</dbReference>
<keyword evidence="10" id="KW-1278">Translocase</keyword>
<keyword evidence="8" id="KW-0813">Transport</keyword>
<dbReference type="GO" id="GO:0005886">
    <property type="term" value="C:plasma membrane"/>
    <property type="evidence" value="ECO:0007669"/>
    <property type="project" value="UniProtKB-SubCell"/>
</dbReference>
<dbReference type="FunFam" id="2.70.150.10:FF:000020">
    <property type="entry name" value="Copper-exporting P-type ATPase A"/>
    <property type="match status" value="1"/>
</dbReference>
<feature type="transmembrane region" description="Helical" evidence="15">
    <location>
        <begin position="700"/>
        <end position="725"/>
    </location>
</feature>
<keyword evidence="12" id="KW-0186">Copper</keyword>
<evidence type="ECO:0000256" key="9">
    <source>
        <dbReference type="ARBA" id="ARBA00022840"/>
    </source>
</evidence>
<keyword evidence="9 15" id="KW-0067">ATP-binding</keyword>
<evidence type="ECO:0000256" key="15">
    <source>
        <dbReference type="RuleBase" id="RU362081"/>
    </source>
</evidence>
<evidence type="ECO:0000256" key="4">
    <source>
        <dbReference type="ARBA" id="ARBA00022475"/>
    </source>
</evidence>
<keyword evidence="6 15" id="KW-0479">Metal-binding</keyword>
<evidence type="ECO:0000256" key="16">
    <source>
        <dbReference type="SAM" id="MobiDB-lite"/>
    </source>
</evidence>
<dbReference type="AlphaFoldDB" id="A0A829GYE1"/>
<evidence type="ECO:0000256" key="11">
    <source>
        <dbReference type="ARBA" id="ARBA00022989"/>
    </source>
</evidence>
<dbReference type="InterPro" id="IPR023299">
    <property type="entry name" value="ATPase_P-typ_cyto_dom_N"/>
</dbReference>
<dbReference type="SUPFAM" id="SSF81653">
    <property type="entry name" value="Calcium ATPase, transduction domain A"/>
    <property type="match status" value="1"/>
</dbReference>
<dbReference type="Gene3D" id="2.70.150.10">
    <property type="entry name" value="Calcium-transporting ATPase, cytoplasmic transduction domain A"/>
    <property type="match status" value="1"/>
</dbReference>
<dbReference type="Proteomes" id="UP000014285">
    <property type="component" value="Unassembled WGS sequence"/>
</dbReference>
<feature type="transmembrane region" description="Helical" evidence="15">
    <location>
        <begin position="203"/>
        <end position="225"/>
    </location>
</feature>
<name>A0A829GYE1_LACPA</name>
<keyword evidence="8" id="KW-0187">Copper transport</keyword>
<evidence type="ECO:0000256" key="8">
    <source>
        <dbReference type="ARBA" id="ARBA00022796"/>
    </source>
</evidence>
<dbReference type="SFLD" id="SFLDS00003">
    <property type="entry name" value="Haloacid_Dehalogenase"/>
    <property type="match status" value="1"/>
</dbReference>
<sequence>MNDDEMKAMNDTKRSQTDKKDQINHDHMAMGHHGDMDHMHMDHDSEEEHAGMAKMQMEPGSMDHAAMDHAAMDQMHMNHGAMDHMHMDHGSMDHGGGHMMHMGNLKQKFWVSLIVMIPVLLLSQFMGMDIHLGVLQLPIVFPGSDWLVLILSSFLFFYGGWPFLTGAKSELQSRQPAMMTLIAMGITVAYGYSLYAFVMNHFIAPHGMVMDFFWELATLIVIMLLGHWIEMNAVMAAGNAVEKLAALLPNQAHVVHGDSVMDMPLSEVQVGTRLRVLAGEQMPADGEIVSGSSSVNESLVTGEAKAVRKAGGDKVIGGSINGDGVIEIKVTGTGESGYLAQVMKLVQSAQANKSKAEGMADKVAGWLFYAALAVGILAFILWMPSGLATAFERMVTVFIIACPHALGLAIPLVIARSTSIGATNGLLIRNRQALETAKRANYMLMDKTGTLTEGKFTVATTLHFADQSQEEILATMAALESHSEHPLATGIKAAAIEQKLTVPAAENVQVMKGVGLSGTVDGIQYEIVNARYLQDHQLTYDKTQADQWAAAGNSLAFLLKGQHVLGMVAEGDQLKSSSKAFVAELKQQGITPVMLTGDNHETAKKVAGQLGLTEFQAELKPEDKVAQVKAYQQHGVVMMVGDGVNDAPSLAQADIGVAIGAGTDVAIDTADVVLVHSDPADILNFLSLAKATNRKMVQNLWWGAGYNILAIPLAAGILAPVGFILSPAVGAAIMSLSTIVVALNAMTLHLKRA</sequence>
<dbReference type="CDD" id="cd07552">
    <property type="entry name" value="P-type_ATPase_Cu-like"/>
    <property type="match status" value="1"/>
</dbReference>
<dbReference type="InterPro" id="IPR036412">
    <property type="entry name" value="HAD-like_sf"/>
</dbReference>
<comment type="catalytic activity">
    <reaction evidence="14">
        <text>Cu(+)(in) + ATP + H2O = Cu(+)(out) + ADP + phosphate + H(+)</text>
        <dbReference type="Rhea" id="RHEA:25792"/>
        <dbReference type="ChEBI" id="CHEBI:15377"/>
        <dbReference type="ChEBI" id="CHEBI:15378"/>
        <dbReference type="ChEBI" id="CHEBI:30616"/>
        <dbReference type="ChEBI" id="CHEBI:43474"/>
        <dbReference type="ChEBI" id="CHEBI:49552"/>
        <dbReference type="ChEBI" id="CHEBI:456216"/>
        <dbReference type="EC" id="7.2.2.8"/>
    </reaction>
</comment>
<feature type="transmembrane region" description="Helical" evidence="15">
    <location>
        <begin position="146"/>
        <end position="164"/>
    </location>
</feature>
<dbReference type="PRINTS" id="PR00119">
    <property type="entry name" value="CATATPASE"/>
</dbReference>
<keyword evidence="8" id="KW-0406">Ion transport</keyword>
<evidence type="ECO:0000256" key="2">
    <source>
        <dbReference type="ARBA" id="ARBA00006024"/>
    </source>
</evidence>
<proteinExistence type="inferred from homology"/>
<dbReference type="InterPro" id="IPR044492">
    <property type="entry name" value="P_typ_ATPase_HD_dom"/>
</dbReference>
<evidence type="ECO:0000256" key="14">
    <source>
        <dbReference type="ARBA" id="ARBA00049289"/>
    </source>
</evidence>
<evidence type="ECO:0000256" key="1">
    <source>
        <dbReference type="ARBA" id="ARBA00004651"/>
    </source>
</evidence>
<evidence type="ECO:0000256" key="10">
    <source>
        <dbReference type="ARBA" id="ARBA00022967"/>
    </source>
</evidence>
<evidence type="ECO:0000313" key="18">
    <source>
        <dbReference type="EMBL" id="EPC66086.1"/>
    </source>
</evidence>
<keyword evidence="13 15" id="KW-0472">Membrane</keyword>
<dbReference type="InterPro" id="IPR023214">
    <property type="entry name" value="HAD_sf"/>
</dbReference>
<feature type="transmembrane region" description="Helical" evidence="15">
    <location>
        <begin position="176"/>
        <end position="197"/>
    </location>
</feature>
<dbReference type="SUPFAM" id="SSF56784">
    <property type="entry name" value="HAD-like"/>
    <property type="match status" value="1"/>
</dbReference>
<dbReference type="PROSITE" id="PS00154">
    <property type="entry name" value="ATPASE_E1_E2"/>
    <property type="match status" value="1"/>
</dbReference>
<evidence type="ECO:0000256" key="12">
    <source>
        <dbReference type="ARBA" id="ARBA00023008"/>
    </source>
</evidence>
<evidence type="ECO:0000313" key="19">
    <source>
        <dbReference type="Proteomes" id="UP000014285"/>
    </source>
</evidence>
<gene>
    <name evidence="18" type="ORF">Lpl14_04807</name>
</gene>
<evidence type="ECO:0000256" key="3">
    <source>
        <dbReference type="ARBA" id="ARBA00012517"/>
    </source>
</evidence>
<dbReference type="InterPro" id="IPR059000">
    <property type="entry name" value="ATPase_P-type_domA"/>
</dbReference>
<dbReference type="GO" id="GO:0005507">
    <property type="term" value="F:copper ion binding"/>
    <property type="evidence" value="ECO:0007669"/>
    <property type="project" value="TreeGrafter"/>
</dbReference>
<feature type="transmembrane region" description="Helical" evidence="15">
    <location>
        <begin position="395"/>
        <end position="415"/>
    </location>
</feature>
<comment type="subcellular location">
    <subcellularLocation>
        <location evidence="1">Cell membrane</location>
        <topology evidence="1">Multi-pass membrane protein</topology>
    </subcellularLocation>
</comment>
<organism evidence="18 19">
    <name type="scientific">Lacticaseibacillus paracasei subsp. tolerans Lpl14</name>
    <dbReference type="NCBI Taxonomy" id="1256229"/>
    <lineage>
        <taxon>Bacteria</taxon>
        <taxon>Bacillati</taxon>
        <taxon>Bacillota</taxon>
        <taxon>Bacilli</taxon>
        <taxon>Lactobacillales</taxon>
        <taxon>Lactobacillaceae</taxon>
        <taxon>Lacticaseibacillus</taxon>
    </lineage>
</organism>
<evidence type="ECO:0000259" key="17">
    <source>
        <dbReference type="Pfam" id="PF00122"/>
    </source>
</evidence>
<dbReference type="PANTHER" id="PTHR43520:SF8">
    <property type="entry name" value="P-TYPE CU(+) TRANSPORTER"/>
    <property type="match status" value="1"/>
</dbReference>
<evidence type="ECO:0000256" key="7">
    <source>
        <dbReference type="ARBA" id="ARBA00022741"/>
    </source>
</evidence>
<dbReference type="GO" id="GO:0005524">
    <property type="term" value="F:ATP binding"/>
    <property type="evidence" value="ECO:0007669"/>
    <property type="project" value="UniProtKB-UniRule"/>
</dbReference>
<dbReference type="InterPro" id="IPR023298">
    <property type="entry name" value="ATPase_P-typ_TM_dom_sf"/>
</dbReference>
<dbReference type="NCBIfam" id="TIGR01511">
    <property type="entry name" value="ATPase-IB1_Cu"/>
    <property type="match status" value="1"/>
</dbReference>
<comment type="similarity">
    <text evidence="2 15">Belongs to the cation transport ATPase (P-type) (TC 3.A.3) family. Type IB subfamily.</text>
</comment>
<dbReference type="GO" id="GO:0140581">
    <property type="term" value="F:P-type monovalent copper transporter activity"/>
    <property type="evidence" value="ECO:0007669"/>
    <property type="project" value="UniProtKB-EC"/>
</dbReference>
<dbReference type="GO" id="GO:0043682">
    <property type="term" value="F:P-type divalent copper transporter activity"/>
    <property type="evidence" value="ECO:0007669"/>
    <property type="project" value="TreeGrafter"/>
</dbReference>
<dbReference type="PRINTS" id="PR00943">
    <property type="entry name" value="CUATPASE"/>
</dbReference>